<evidence type="ECO:0000256" key="2">
    <source>
        <dbReference type="ARBA" id="ARBA00007626"/>
    </source>
</evidence>
<dbReference type="GO" id="GO:0001682">
    <property type="term" value="P:tRNA 5'-leader removal"/>
    <property type="evidence" value="ECO:0007669"/>
    <property type="project" value="TreeGrafter"/>
</dbReference>
<proteinExistence type="inferred from homology"/>
<evidence type="ECO:0000256" key="7">
    <source>
        <dbReference type="ARBA" id="ARBA00023128"/>
    </source>
</evidence>
<name>A0A6C0E618_9ZZZZ</name>
<evidence type="ECO:0000256" key="5">
    <source>
        <dbReference type="ARBA" id="ARBA00022833"/>
    </source>
</evidence>
<dbReference type="PANTHER" id="PTHR13547:SF1">
    <property type="entry name" value="MITOCHONDRIAL RIBONUCLEASE P CATALYTIC SUBUNIT"/>
    <property type="match status" value="1"/>
</dbReference>
<keyword evidence="7" id="KW-0496">Mitochondrion</keyword>
<evidence type="ECO:0000256" key="3">
    <source>
        <dbReference type="ARBA" id="ARBA00022723"/>
    </source>
</evidence>
<keyword evidence="5" id="KW-0862">Zinc</keyword>
<dbReference type="GO" id="GO:0046872">
    <property type="term" value="F:metal ion binding"/>
    <property type="evidence" value="ECO:0007669"/>
    <property type="project" value="UniProtKB-KW"/>
</dbReference>
<dbReference type="GO" id="GO:0005739">
    <property type="term" value="C:mitochondrion"/>
    <property type="evidence" value="ECO:0007669"/>
    <property type="project" value="UniProtKB-SubCell"/>
</dbReference>
<feature type="domain" description="PRORP" evidence="8">
    <location>
        <begin position="254"/>
        <end position="491"/>
    </location>
</feature>
<comment type="similarity">
    <text evidence="2">Belongs to the PPR family. P subfamily.</text>
</comment>
<dbReference type="PANTHER" id="PTHR13547">
    <property type="match status" value="1"/>
</dbReference>
<dbReference type="AlphaFoldDB" id="A0A6C0E618"/>
<comment type="subcellular location">
    <subcellularLocation>
        <location evidence="1">Mitochondrion</location>
    </subcellularLocation>
</comment>
<accession>A0A6C0E618</accession>
<dbReference type="Pfam" id="PF16953">
    <property type="entry name" value="PRORP"/>
    <property type="match status" value="1"/>
</dbReference>
<dbReference type="InterPro" id="IPR031595">
    <property type="entry name" value="PRORP_C"/>
</dbReference>
<keyword evidence="6" id="KW-0809">Transit peptide</keyword>
<dbReference type="GO" id="GO:0004526">
    <property type="term" value="F:ribonuclease P activity"/>
    <property type="evidence" value="ECO:0007669"/>
    <property type="project" value="TreeGrafter"/>
</dbReference>
<evidence type="ECO:0000313" key="9">
    <source>
        <dbReference type="EMBL" id="QHT24616.1"/>
    </source>
</evidence>
<dbReference type="Gene3D" id="3.40.50.11980">
    <property type="match status" value="1"/>
</dbReference>
<keyword evidence="3" id="KW-0479">Metal-binding</keyword>
<organism evidence="9">
    <name type="scientific">viral metagenome</name>
    <dbReference type="NCBI Taxonomy" id="1070528"/>
    <lineage>
        <taxon>unclassified sequences</taxon>
        <taxon>metagenomes</taxon>
        <taxon>organismal metagenomes</taxon>
    </lineage>
</organism>
<evidence type="ECO:0000256" key="6">
    <source>
        <dbReference type="ARBA" id="ARBA00022946"/>
    </source>
</evidence>
<evidence type="ECO:0000259" key="8">
    <source>
        <dbReference type="Pfam" id="PF16953"/>
    </source>
</evidence>
<sequence>MWDTKSSEFDPDNVKTFLAFLSSEKDLDVVKKYFTQIMAVYDTKVSENLWSYDIQLYSLIIRMYCMIGEYTIALEKFLELETGIKTGTIRKAISRKEMLKQQKKQQKQSTCDSGDTEDEETIQLLKSISTRVIRPFFEMLPESNPEVLIGLFRNHRKLMKSYDYYNLLSKLLSYFNKHTTLPDQSQKDTCSDALNFIKCQTEKTNTLIASTVNHILKEFASRQEIIPKSLLDLIEKWFPDHHMMLMNKDKKSFNGQCLYCGNCLKPKFLSSVEKNMMVYQLIEAYPSTPQLDEFKNWLMQDRRCTRPTFIIDGGNVGYYSGTGEFSYWHISFMIKSLMETETYSNYFKNCYNTLELPQIILIIHQRHLDTRKIINQKTKKQTENHIKQWRDDALIWVTPPKCNDDIFLLMASFMIGESITVTNDQMRDHHLGKIDSNLFYRWKERHVASYQINPKQKDNRLVLDLPLHYSTGLQEITGSESLVSGWHIPVFKLPGDLQADLDKDPSAFPDPKYFPDPVKNHVELIVNQCDIDWYCLSKPI</sequence>
<evidence type="ECO:0000256" key="4">
    <source>
        <dbReference type="ARBA" id="ARBA00022801"/>
    </source>
</evidence>
<keyword evidence="4" id="KW-0378">Hydrolase</keyword>
<evidence type="ECO:0000256" key="1">
    <source>
        <dbReference type="ARBA" id="ARBA00004173"/>
    </source>
</evidence>
<reference evidence="9" key="1">
    <citation type="journal article" date="2020" name="Nature">
        <title>Giant virus diversity and host interactions through global metagenomics.</title>
        <authorList>
            <person name="Schulz F."/>
            <person name="Roux S."/>
            <person name="Paez-Espino D."/>
            <person name="Jungbluth S."/>
            <person name="Walsh D.A."/>
            <person name="Denef V.J."/>
            <person name="McMahon K.D."/>
            <person name="Konstantinidis K.T."/>
            <person name="Eloe-Fadrosh E.A."/>
            <person name="Kyrpides N.C."/>
            <person name="Woyke T."/>
        </authorList>
    </citation>
    <scope>NUCLEOTIDE SEQUENCE</scope>
    <source>
        <strain evidence="9">GVMAG-M-3300023179-150</strain>
    </source>
</reference>
<protein>
    <recommendedName>
        <fullName evidence="8">PRORP domain-containing protein</fullName>
    </recommendedName>
</protein>
<dbReference type="EMBL" id="MN739747">
    <property type="protein sequence ID" value="QHT24616.1"/>
    <property type="molecule type" value="Genomic_DNA"/>
</dbReference>